<gene>
    <name evidence="1" type="ORF">OSB04_002638</name>
</gene>
<dbReference type="EMBL" id="JARYMX010000001">
    <property type="protein sequence ID" value="KAJ9566672.1"/>
    <property type="molecule type" value="Genomic_DNA"/>
</dbReference>
<dbReference type="Proteomes" id="UP001172457">
    <property type="component" value="Chromosome 1"/>
</dbReference>
<comment type="caution">
    <text evidence="1">The sequence shown here is derived from an EMBL/GenBank/DDBJ whole genome shotgun (WGS) entry which is preliminary data.</text>
</comment>
<reference evidence="1" key="1">
    <citation type="submission" date="2023-03" db="EMBL/GenBank/DDBJ databases">
        <title>Chromosome-scale reference genome and RAD-based genetic map of yellow starthistle (Centaurea solstitialis) reveal putative structural variation and QTLs associated with invader traits.</title>
        <authorList>
            <person name="Reatini B."/>
            <person name="Cang F.A."/>
            <person name="Jiang Q."/>
            <person name="Mckibben M.T.W."/>
            <person name="Barker M.S."/>
            <person name="Rieseberg L.H."/>
            <person name="Dlugosch K.M."/>
        </authorList>
    </citation>
    <scope>NUCLEOTIDE SEQUENCE</scope>
    <source>
        <strain evidence="1">CAN-66</strain>
        <tissue evidence="1">Leaf</tissue>
    </source>
</reference>
<organism evidence="1 2">
    <name type="scientific">Centaurea solstitialis</name>
    <name type="common">yellow star-thistle</name>
    <dbReference type="NCBI Taxonomy" id="347529"/>
    <lineage>
        <taxon>Eukaryota</taxon>
        <taxon>Viridiplantae</taxon>
        <taxon>Streptophyta</taxon>
        <taxon>Embryophyta</taxon>
        <taxon>Tracheophyta</taxon>
        <taxon>Spermatophyta</taxon>
        <taxon>Magnoliopsida</taxon>
        <taxon>eudicotyledons</taxon>
        <taxon>Gunneridae</taxon>
        <taxon>Pentapetalae</taxon>
        <taxon>asterids</taxon>
        <taxon>campanulids</taxon>
        <taxon>Asterales</taxon>
        <taxon>Asteraceae</taxon>
        <taxon>Carduoideae</taxon>
        <taxon>Cardueae</taxon>
        <taxon>Centaureinae</taxon>
        <taxon>Centaurea</taxon>
    </lineage>
</organism>
<dbReference type="AlphaFoldDB" id="A0AA38WMI9"/>
<name>A0AA38WMI9_9ASTR</name>
<evidence type="ECO:0000313" key="2">
    <source>
        <dbReference type="Proteomes" id="UP001172457"/>
    </source>
</evidence>
<proteinExistence type="predicted"/>
<sequence>MKDLTRRSPLSVLGTMEPTDAFIQNARKKFTVVILVVRNLHYGIEVPVQPQCFAVKFHVKNVGLTGLTKTASSHVNLTLGKIGLGIVDGLGKV</sequence>
<evidence type="ECO:0000313" key="1">
    <source>
        <dbReference type="EMBL" id="KAJ9566672.1"/>
    </source>
</evidence>
<accession>A0AA38WMI9</accession>
<protein>
    <submittedName>
        <fullName evidence="1">Uncharacterized protein</fullName>
    </submittedName>
</protein>
<keyword evidence="2" id="KW-1185">Reference proteome</keyword>